<name>A0ABX0DGA5_9MICC</name>
<dbReference type="RefSeq" id="WP_165183034.1">
    <property type="nucleotide sequence ID" value="NZ_JAAKZI010000030.1"/>
</dbReference>
<evidence type="ECO:0000256" key="1">
    <source>
        <dbReference type="ARBA" id="ARBA00006534"/>
    </source>
</evidence>
<keyword evidence="6" id="KW-1185">Reference proteome</keyword>
<evidence type="ECO:0000313" key="5">
    <source>
        <dbReference type="EMBL" id="NGN84810.1"/>
    </source>
</evidence>
<comment type="caution">
    <text evidence="5">The sequence shown here is derived from an EMBL/GenBank/DDBJ whole genome shotgun (WGS) entry which is preliminary data.</text>
</comment>
<dbReference type="Gene3D" id="3.40.50.880">
    <property type="match status" value="1"/>
</dbReference>
<sequence length="108" mass="11669">MTVWPFAHRALADRRGAGRWFTGALERFAPSHIDIWDSSVGRGHDALEDTDIIAIPGGNTFDLLDTLQSFGLLLTLRIFLEQGGRVYGGSAGAILMGNDITISASHSK</sequence>
<reference evidence="5 6" key="1">
    <citation type="submission" date="2020-02" db="EMBL/GenBank/DDBJ databases">
        <title>Genome sequence of the type strain DSM 27180 of Arthrobacter silviterrae.</title>
        <authorList>
            <person name="Gao J."/>
            <person name="Sun J."/>
        </authorList>
    </citation>
    <scope>NUCLEOTIDE SEQUENCE [LARGE SCALE GENOMIC DNA]</scope>
    <source>
        <strain evidence="5 6">DSM 27180</strain>
    </source>
</reference>
<evidence type="ECO:0000313" key="6">
    <source>
        <dbReference type="Proteomes" id="UP000479226"/>
    </source>
</evidence>
<evidence type="ECO:0000256" key="2">
    <source>
        <dbReference type="ARBA" id="ARBA00022670"/>
    </source>
</evidence>
<keyword evidence="4" id="KW-0720">Serine protease</keyword>
<accession>A0ABX0DGA5</accession>
<gene>
    <name evidence="5" type="ORF">G6N77_15290</name>
</gene>
<dbReference type="InterPro" id="IPR029062">
    <property type="entry name" value="Class_I_gatase-like"/>
</dbReference>
<evidence type="ECO:0000256" key="4">
    <source>
        <dbReference type="ARBA" id="ARBA00022825"/>
    </source>
</evidence>
<comment type="similarity">
    <text evidence="1">Belongs to the peptidase S51 family.</text>
</comment>
<protein>
    <submittedName>
        <fullName evidence="5">Type 1 glutamine amidotransferase-like domain-containing protein</fullName>
    </submittedName>
</protein>
<organism evidence="5 6">
    <name type="scientific">Arthrobacter silviterrae</name>
    <dbReference type="NCBI Taxonomy" id="2026658"/>
    <lineage>
        <taxon>Bacteria</taxon>
        <taxon>Bacillati</taxon>
        <taxon>Actinomycetota</taxon>
        <taxon>Actinomycetes</taxon>
        <taxon>Micrococcales</taxon>
        <taxon>Micrococcaceae</taxon>
        <taxon>Arthrobacter</taxon>
    </lineage>
</organism>
<dbReference type="Pfam" id="PF03575">
    <property type="entry name" value="Peptidase_S51"/>
    <property type="match status" value="1"/>
</dbReference>
<dbReference type="SUPFAM" id="SSF52317">
    <property type="entry name" value="Class I glutamine amidotransferase-like"/>
    <property type="match status" value="1"/>
</dbReference>
<dbReference type="EMBL" id="JAAKZI010000030">
    <property type="protein sequence ID" value="NGN84810.1"/>
    <property type="molecule type" value="Genomic_DNA"/>
</dbReference>
<keyword evidence="3" id="KW-0378">Hydrolase</keyword>
<evidence type="ECO:0000256" key="3">
    <source>
        <dbReference type="ARBA" id="ARBA00022801"/>
    </source>
</evidence>
<keyword evidence="2" id="KW-0645">Protease</keyword>
<dbReference type="InterPro" id="IPR005320">
    <property type="entry name" value="Peptidase_S51"/>
</dbReference>
<proteinExistence type="inferred from homology"/>
<dbReference type="Proteomes" id="UP000479226">
    <property type="component" value="Unassembled WGS sequence"/>
</dbReference>